<keyword evidence="3" id="KW-1185">Reference proteome</keyword>
<dbReference type="GO" id="GO:0033499">
    <property type="term" value="P:galactose catabolic process via UDP-galactose, Leloir pathway"/>
    <property type="evidence" value="ECO:0007669"/>
    <property type="project" value="TreeGrafter"/>
</dbReference>
<dbReference type="InterPro" id="IPR014718">
    <property type="entry name" value="GH-type_carb-bd"/>
</dbReference>
<evidence type="ECO:0000313" key="3">
    <source>
        <dbReference type="Proteomes" id="UP000275456"/>
    </source>
</evidence>
<accession>A0A3N2AVN1</accession>
<dbReference type="InterPro" id="IPR008183">
    <property type="entry name" value="Aldose_1/G6P_1-epimerase"/>
</dbReference>
<dbReference type="RefSeq" id="WP_123697755.1">
    <property type="nucleotide sequence ID" value="NZ_RKHJ01000001.1"/>
</dbReference>
<reference evidence="2 3" key="1">
    <citation type="submission" date="2018-11" db="EMBL/GenBank/DDBJ databases">
        <title>Sequencing the genomes of 1000 actinobacteria strains.</title>
        <authorList>
            <person name="Klenk H.-P."/>
        </authorList>
    </citation>
    <scope>NUCLEOTIDE SEQUENCE [LARGE SCALE GENOMIC DNA]</scope>
    <source>
        <strain evidence="2 3">DSM 9580</strain>
    </source>
</reference>
<dbReference type="PANTHER" id="PTHR10091">
    <property type="entry name" value="ALDOSE-1-EPIMERASE"/>
    <property type="match status" value="1"/>
</dbReference>
<dbReference type="GO" id="GO:0006006">
    <property type="term" value="P:glucose metabolic process"/>
    <property type="evidence" value="ECO:0007669"/>
    <property type="project" value="TreeGrafter"/>
</dbReference>
<name>A0A3N2AVN1_9MICO</name>
<dbReference type="Gene3D" id="2.70.98.10">
    <property type="match status" value="1"/>
</dbReference>
<comment type="caution">
    <text evidence="2">The sequence shown here is derived from an EMBL/GenBank/DDBJ whole genome shotgun (WGS) entry which is preliminary data.</text>
</comment>
<dbReference type="PANTHER" id="PTHR10091:SF0">
    <property type="entry name" value="GALACTOSE MUTAROTASE"/>
    <property type="match status" value="1"/>
</dbReference>
<dbReference type="EMBL" id="RKHJ01000001">
    <property type="protein sequence ID" value="ROR66812.1"/>
    <property type="molecule type" value="Genomic_DNA"/>
</dbReference>
<gene>
    <name evidence="2" type="ORF">EDD26_2207</name>
</gene>
<evidence type="ECO:0000313" key="2">
    <source>
        <dbReference type="EMBL" id="ROR66812.1"/>
    </source>
</evidence>
<proteinExistence type="predicted"/>
<sequence>MERRGPTAAAARERSRPRSGDQYELRHGTASAVIASVGASLREYRDDDRDLVVPYPADAVRPAYRGATLVPWPNRVIGGEYAFGGVVRRLDLSEPERGHALHGLGAWRSWELVEADGEAVSLRLLLEPTLGYPWRLEITTTFALGADGLAQRVRAVNLDDAPAPYGTAPHPYLVAGPGPLESWSLEVPAERVQLVEPDSLTPVGIAGVGEGDGELDFRTARAIGSTSIDHAYTDLRRDERGVASVVITDPQAGTGVRMSWDEQCPWVQVHTADLPSGDRALGHRIGLAVEPMTCAPGAMDERREHVGPITVLAPGDDHTASWTLAPA</sequence>
<feature type="region of interest" description="Disordered" evidence="1">
    <location>
        <begin position="1"/>
        <end position="25"/>
    </location>
</feature>
<evidence type="ECO:0000256" key="1">
    <source>
        <dbReference type="SAM" id="MobiDB-lite"/>
    </source>
</evidence>
<dbReference type="InterPro" id="IPR037480">
    <property type="entry name" value="YihR-like"/>
</dbReference>
<organism evidence="2 3">
    <name type="scientific">Agrococcus jenensis</name>
    <dbReference type="NCBI Taxonomy" id="46353"/>
    <lineage>
        <taxon>Bacteria</taxon>
        <taxon>Bacillati</taxon>
        <taxon>Actinomycetota</taxon>
        <taxon>Actinomycetes</taxon>
        <taxon>Micrococcales</taxon>
        <taxon>Microbacteriaceae</taxon>
        <taxon>Agrococcus</taxon>
    </lineage>
</organism>
<dbReference type="OrthoDB" id="4739604at2"/>
<dbReference type="SUPFAM" id="SSF74650">
    <property type="entry name" value="Galactose mutarotase-like"/>
    <property type="match status" value="1"/>
</dbReference>
<dbReference type="GO" id="GO:0030246">
    <property type="term" value="F:carbohydrate binding"/>
    <property type="evidence" value="ECO:0007669"/>
    <property type="project" value="InterPro"/>
</dbReference>
<dbReference type="InterPro" id="IPR011013">
    <property type="entry name" value="Gal_mutarotase_sf_dom"/>
</dbReference>
<protein>
    <submittedName>
        <fullName evidence="2">Aldose 1-epimerase</fullName>
    </submittedName>
</protein>
<dbReference type="Pfam" id="PF01263">
    <property type="entry name" value="Aldose_epim"/>
    <property type="match status" value="1"/>
</dbReference>
<dbReference type="AlphaFoldDB" id="A0A3N2AVN1"/>
<dbReference type="GO" id="GO:0004034">
    <property type="term" value="F:aldose 1-epimerase activity"/>
    <property type="evidence" value="ECO:0007669"/>
    <property type="project" value="TreeGrafter"/>
</dbReference>
<dbReference type="Proteomes" id="UP000275456">
    <property type="component" value="Unassembled WGS sequence"/>
</dbReference>
<dbReference type="CDD" id="cd09022">
    <property type="entry name" value="Aldose_epim_Ec_YihR"/>
    <property type="match status" value="1"/>
</dbReference>